<evidence type="ECO:0000313" key="2">
    <source>
        <dbReference type="Proteomes" id="UP000186817"/>
    </source>
</evidence>
<dbReference type="Gene3D" id="1.10.30.50">
    <property type="match status" value="1"/>
</dbReference>
<sequence>MKVSMNVLKEILTLTSTEAPDLFAHVTDLRDSIVASRLLDCFQPMQKEERAIAYTDSSTPEFSEWKPCEACGLLLAAGHQPKVALRGLCEWSALRLRASEHDCVIRELCEDAQVLQEWTQRLGVPYRGQRRDNTSSRRVALLAEQDGMCKFCGAPITAQTCELDHIVPVRQAYQGQGNHSTTLESRFCRYVYQNHAASPRLPPLVCQLQKWDGVASANLSLAVYLRSTNNQDFDGLLQQVPSNMLELPRLAGRYDALANTCERPGSAPASEFYVSNPDIGTFLEYVKSFADVGAVLDSLQKGKIVVFTLRNEPDIEYLIL</sequence>
<proteinExistence type="predicted"/>
<dbReference type="Proteomes" id="UP000186817">
    <property type="component" value="Unassembled WGS sequence"/>
</dbReference>
<comment type="caution">
    <text evidence="1">The sequence shown here is derived from an EMBL/GenBank/DDBJ whole genome shotgun (WGS) entry which is preliminary data.</text>
</comment>
<dbReference type="AlphaFoldDB" id="A0A1Q9BXE7"/>
<evidence type="ECO:0000313" key="1">
    <source>
        <dbReference type="EMBL" id="OLP75260.1"/>
    </source>
</evidence>
<name>A0A1Q9BXE7_SYMMI</name>
<dbReference type="InterPro" id="IPR003615">
    <property type="entry name" value="HNH_nuc"/>
</dbReference>
<gene>
    <name evidence="1" type="ORF">AK812_SmicGene44978</name>
</gene>
<accession>A0A1Q9BXE7</accession>
<dbReference type="CDD" id="cd00085">
    <property type="entry name" value="HNHc"/>
    <property type="match status" value="1"/>
</dbReference>
<organism evidence="1 2">
    <name type="scientific">Symbiodinium microadriaticum</name>
    <name type="common">Dinoflagellate</name>
    <name type="synonym">Zooxanthella microadriatica</name>
    <dbReference type="NCBI Taxonomy" id="2951"/>
    <lineage>
        <taxon>Eukaryota</taxon>
        <taxon>Sar</taxon>
        <taxon>Alveolata</taxon>
        <taxon>Dinophyceae</taxon>
        <taxon>Suessiales</taxon>
        <taxon>Symbiodiniaceae</taxon>
        <taxon>Symbiodinium</taxon>
    </lineage>
</organism>
<reference evidence="1 2" key="1">
    <citation type="submission" date="2016-02" db="EMBL/GenBank/DDBJ databases">
        <title>Genome analysis of coral dinoflagellate symbionts highlights evolutionary adaptations to a symbiotic lifestyle.</title>
        <authorList>
            <person name="Aranda M."/>
            <person name="Li Y."/>
            <person name="Liew Y.J."/>
            <person name="Baumgarten S."/>
            <person name="Simakov O."/>
            <person name="Wilson M."/>
            <person name="Piel J."/>
            <person name="Ashoor H."/>
            <person name="Bougouffa S."/>
            <person name="Bajic V.B."/>
            <person name="Ryu T."/>
            <person name="Ravasi T."/>
            <person name="Bayer T."/>
            <person name="Micklem G."/>
            <person name="Kim H."/>
            <person name="Bhak J."/>
            <person name="Lajeunesse T.C."/>
            <person name="Voolstra C.R."/>
        </authorList>
    </citation>
    <scope>NUCLEOTIDE SEQUENCE [LARGE SCALE GENOMIC DNA]</scope>
    <source>
        <strain evidence="1 2">CCMP2467</strain>
    </source>
</reference>
<evidence type="ECO:0008006" key="3">
    <source>
        <dbReference type="Google" id="ProtNLM"/>
    </source>
</evidence>
<protein>
    <recommendedName>
        <fullName evidence="3">HNH nuclease domain-containing protein</fullName>
    </recommendedName>
</protein>
<keyword evidence="2" id="KW-1185">Reference proteome</keyword>
<dbReference type="EMBL" id="LSRX01002640">
    <property type="protein sequence ID" value="OLP75260.1"/>
    <property type="molecule type" value="Genomic_DNA"/>
</dbReference>